<accession>A0A059F0K1</accession>
<dbReference type="OrthoDB" id="2191288at2759"/>
<feature type="transmembrane region" description="Helical" evidence="5">
    <location>
        <begin position="48"/>
        <end position="67"/>
    </location>
</feature>
<evidence type="ECO:0008006" key="8">
    <source>
        <dbReference type="Google" id="ProtNLM"/>
    </source>
</evidence>
<dbReference type="VEuPathDB" id="MicrosporidiaDB:H312_02071"/>
<feature type="transmembrane region" description="Helical" evidence="5">
    <location>
        <begin position="115"/>
        <end position="132"/>
    </location>
</feature>
<evidence type="ECO:0000256" key="4">
    <source>
        <dbReference type="ARBA" id="ARBA00023136"/>
    </source>
</evidence>
<dbReference type="HOGENOM" id="CLU_103036_0_0_1"/>
<dbReference type="PANTHER" id="PTHR10989:SF16">
    <property type="entry name" value="AT02829P-RELATED"/>
    <property type="match status" value="1"/>
</dbReference>
<evidence type="ECO:0000313" key="7">
    <source>
        <dbReference type="Proteomes" id="UP000030655"/>
    </source>
</evidence>
<keyword evidence="4 5" id="KW-0472">Membrane</keyword>
<reference evidence="6 7" key="2">
    <citation type="submission" date="2014-03" db="EMBL/GenBank/DDBJ databases">
        <title>The Genome Sequence of Anncaliia algerae insect isolate PRA339.</title>
        <authorList>
            <consortium name="The Broad Institute Genome Sequencing Platform"/>
            <consortium name="The Broad Institute Genome Sequencing Center for Infectious Disease"/>
            <person name="Cuomo C."/>
            <person name="Becnel J."/>
            <person name="Sanscrainte N."/>
            <person name="Walker B."/>
            <person name="Young S.K."/>
            <person name="Zeng Q."/>
            <person name="Gargeya S."/>
            <person name="Fitzgerald M."/>
            <person name="Haas B."/>
            <person name="Abouelleil A."/>
            <person name="Alvarado L."/>
            <person name="Arachchi H.M."/>
            <person name="Berlin A.M."/>
            <person name="Chapman S.B."/>
            <person name="Dewar J."/>
            <person name="Goldberg J."/>
            <person name="Griggs A."/>
            <person name="Gujja S."/>
            <person name="Hansen M."/>
            <person name="Howarth C."/>
            <person name="Imamovic A."/>
            <person name="Larimer J."/>
            <person name="McCowan C."/>
            <person name="Murphy C."/>
            <person name="Neiman D."/>
            <person name="Pearson M."/>
            <person name="Priest M."/>
            <person name="Roberts A."/>
            <person name="Saif S."/>
            <person name="Shea T."/>
            <person name="Sisk P."/>
            <person name="Sykes S."/>
            <person name="Wortman J."/>
            <person name="Nusbaum C."/>
            <person name="Birren B."/>
        </authorList>
    </citation>
    <scope>NUCLEOTIDE SEQUENCE [LARGE SCALE GENOMIC DNA]</scope>
    <source>
        <strain evidence="6 7">PRA339</strain>
    </source>
</reference>
<dbReference type="PANTHER" id="PTHR10989">
    <property type="entry name" value="ANDROGEN-INDUCED PROTEIN 1-RELATED"/>
    <property type="match status" value="1"/>
</dbReference>
<keyword evidence="3 5" id="KW-1133">Transmembrane helix</keyword>
<proteinExistence type="predicted"/>
<gene>
    <name evidence="6" type="ORF">H312_02071</name>
</gene>
<evidence type="ECO:0000313" key="6">
    <source>
        <dbReference type="EMBL" id="KCZ80509.1"/>
    </source>
</evidence>
<keyword evidence="2 5" id="KW-0812">Transmembrane</keyword>
<dbReference type="GO" id="GO:0016020">
    <property type="term" value="C:membrane"/>
    <property type="evidence" value="ECO:0007669"/>
    <property type="project" value="InterPro"/>
</dbReference>
<keyword evidence="7" id="KW-1185">Reference proteome</keyword>
<evidence type="ECO:0000256" key="3">
    <source>
        <dbReference type="ARBA" id="ARBA00022989"/>
    </source>
</evidence>
<evidence type="ECO:0000256" key="5">
    <source>
        <dbReference type="SAM" id="Phobius"/>
    </source>
</evidence>
<dbReference type="GO" id="GO:0012505">
    <property type="term" value="C:endomembrane system"/>
    <property type="evidence" value="ECO:0007669"/>
    <property type="project" value="UniProtKB-SubCell"/>
</dbReference>
<sequence length="219" mass="26152">MFKVFAKITLFSFCLLGCFNFGVPLEILEEEKNIYMGKLRHLTTQGLYLTVFTLITGQLLERGLVFLNQFHATMLVITLPLEFLILLMYWTLYIYDPKTLYPAEFYDKNIRTTHFGNLCVHFFPFIALLLEAKEKDLKKKYYHYIIILFFSFKYFAMSHLFFYYNGFFPYPFLNVLSFLQRICLFLGATLLFLILYETIFLLKGNPIENEENKRIIKIK</sequence>
<dbReference type="AlphaFoldDB" id="A0A059F0K1"/>
<dbReference type="InterPro" id="IPR006838">
    <property type="entry name" value="ADTRP_AIG1"/>
</dbReference>
<evidence type="ECO:0000256" key="1">
    <source>
        <dbReference type="ARBA" id="ARBA00004127"/>
    </source>
</evidence>
<feature type="transmembrane region" description="Helical" evidence="5">
    <location>
        <begin position="74"/>
        <end position="95"/>
    </location>
</feature>
<dbReference type="Proteomes" id="UP000030655">
    <property type="component" value="Unassembled WGS sequence"/>
</dbReference>
<reference evidence="7" key="1">
    <citation type="submission" date="2013-02" db="EMBL/GenBank/DDBJ databases">
        <authorList>
            <consortium name="The Broad Institute Genome Sequencing Platform"/>
            <person name="Cuomo C."/>
            <person name="Becnel J."/>
            <person name="Sanscrainte N."/>
            <person name="Walker B."/>
            <person name="Young S.K."/>
            <person name="Zeng Q."/>
            <person name="Gargeya S."/>
            <person name="Fitzgerald M."/>
            <person name="Haas B."/>
            <person name="Abouelleil A."/>
            <person name="Alvarado L."/>
            <person name="Arachchi H.M."/>
            <person name="Berlin A.M."/>
            <person name="Chapman S.B."/>
            <person name="Dewar J."/>
            <person name="Goldberg J."/>
            <person name="Griggs A."/>
            <person name="Gujja S."/>
            <person name="Hansen M."/>
            <person name="Howarth C."/>
            <person name="Imamovic A."/>
            <person name="Larimer J."/>
            <person name="McCowan C."/>
            <person name="Murphy C."/>
            <person name="Neiman D."/>
            <person name="Pearson M."/>
            <person name="Priest M."/>
            <person name="Roberts A."/>
            <person name="Saif S."/>
            <person name="Shea T."/>
            <person name="Sisk P."/>
            <person name="Sykes S."/>
            <person name="Wortman J."/>
            <person name="Nusbaum C."/>
            <person name="Birren B."/>
        </authorList>
    </citation>
    <scope>NUCLEOTIDE SEQUENCE [LARGE SCALE GENOMIC DNA]</scope>
    <source>
        <strain evidence="7">PRA339</strain>
    </source>
</reference>
<evidence type="ECO:0000256" key="2">
    <source>
        <dbReference type="ARBA" id="ARBA00022692"/>
    </source>
</evidence>
<protein>
    <recommendedName>
        <fullName evidence="8">FAR-17a/AIG1-like protein</fullName>
    </recommendedName>
</protein>
<name>A0A059F0K1_9MICR</name>
<organism evidence="6 7">
    <name type="scientific">Anncaliia algerae PRA339</name>
    <dbReference type="NCBI Taxonomy" id="1288291"/>
    <lineage>
        <taxon>Eukaryota</taxon>
        <taxon>Fungi</taxon>
        <taxon>Fungi incertae sedis</taxon>
        <taxon>Microsporidia</taxon>
        <taxon>Tubulinosematoidea</taxon>
        <taxon>Tubulinosematidae</taxon>
        <taxon>Anncaliia</taxon>
    </lineage>
</organism>
<feature type="transmembrane region" description="Helical" evidence="5">
    <location>
        <begin position="144"/>
        <end position="164"/>
    </location>
</feature>
<dbReference type="EMBL" id="KK365177">
    <property type="protein sequence ID" value="KCZ80509.1"/>
    <property type="molecule type" value="Genomic_DNA"/>
</dbReference>
<dbReference type="Pfam" id="PF04750">
    <property type="entry name" value="Far-17a_AIG1"/>
    <property type="match status" value="1"/>
</dbReference>
<comment type="subcellular location">
    <subcellularLocation>
        <location evidence="1">Endomembrane system</location>
        <topology evidence="1">Multi-pass membrane protein</topology>
    </subcellularLocation>
</comment>
<feature type="transmembrane region" description="Helical" evidence="5">
    <location>
        <begin position="176"/>
        <end position="196"/>
    </location>
</feature>